<dbReference type="EMBL" id="CP032568">
    <property type="protein sequence ID" value="AYF72925.1"/>
    <property type="molecule type" value="Genomic_DNA"/>
</dbReference>
<proteinExistence type="inferred from homology"/>
<dbReference type="Pfam" id="PF00106">
    <property type="entry name" value="adh_short"/>
    <property type="match status" value="1"/>
</dbReference>
<dbReference type="PROSITE" id="PS00061">
    <property type="entry name" value="ADH_SHORT"/>
    <property type="match status" value="1"/>
</dbReference>
<reference evidence="6 7" key="1">
    <citation type="submission" date="2018-09" db="EMBL/GenBank/DDBJ databases">
        <title>Nocardia yunnanensis sp. nov., an actinomycete isolated from a soil sample.</title>
        <authorList>
            <person name="Zhang J."/>
        </authorList>
    </citation>
    <scope>NUCLEOTIDE SEQUENCE [LARGE SCALE GENOMIC DNA]</scope>
    <source>
        <strain evidence="6 7">CFHS0054</strain>
    </source>
</reference>
<dbReference type="PRINTS" id="PR00080">
    <property type="entry name" value="SDRFAMILY"/>
</dbReference>
<dbReference type="PANTHER" id="PTHR24321:SF8">
    <property type="entry name" value="ESTRADIOL 17-BETA-DEHYDROGENASE 8-RELATED"/>
    <property type="match status" value="1"/>
</dbReference>
<protein>
    <submittedName>
        <fullName evidence="6">SDR family oxidoreductase</fullName>
    </submittedName>
</protein>
<evidence type="ECO:0000256" key="2">
    <source>
        <dbReference type="ARBA" id="ARBA00023002"/>
    </source>
</evidence>
<gene>
    <name evidence="6" type="ORF">D7D52_02530</name>
</gene>
<evidence type="ECO:0000313" key="6">
    <source>
        <dbReference type="EMBL" id="AYF72925.1"/>
    </source>
</evidence>
<dbReference type="InterPro" id="IPR002347">
    <property type="entry name" value="SDR_fam"/>
</dbReference>
<dbReference type="AlphaFoldDB" id="A0A386Z8M0"/>
<feature type="domain" description="Ketoreductase" evidence="5">
    <location>
        <begin position="8"/>
        <end position="188"/>
    </location>
</feature>
<dbReference type="OrthoDB" id="7064009at2"/>
<evidence type="ECO:0000313" key="7">
    <source>
        <dbReference type="Proteomes" id="UP000267164"/>
    </source>
</evidence>
<organism evidence="6 7">
    <name type="scientific">Nocardia yunnanensis</name>
    <dbReference type="NCBI Taxonomy" id="2382165"/>
    <lineage>
        <taxon>Bacteria</taxon>
        <taxon>Bacillati</taxon>
        <taxon>Actinomycetota</taxon>
        <taxon>Actinomycetes</taxon>
        <taxon>Mycobacteriales</taxon>
        <taxon>Nocardiaceae</taxon>
        <taxon>Nocardia</taxon>
    </lineage>
</organism>
<dbReference type="Gene3D" id="3.40.50.720">
    <property type="entry name" value="NAD(P)-binding Rossmann-like Domain"/>
    <property type="match status" value="1"/>
</dbReference>
<dbReference type="SUPFAM" id="SSF51735">
    <property type="entry name" value="NAD(P)-binding Rossmann-fold domains"/>
    <property type="match status" value="1"/>
</dbReference>
<dbReference type="InterPro" id="IPR057326">
    <property type="entry name" value="KR_dom"/>
</dbReference>
<dbReference type="GO" id="GO:0016491">
    <property type="term" value="F:oxidoreductase activity"/>
    <property type="evidence" value="ECO:0007669"/>
    <property type="project" value="UniProtKB-KW"/>
</dbReference>
<evidence type="ECO:0000256" key="3">
    <source>
        <dbReference type="ARBA" id="ARBA00023027"/>
    </source>
</evidence>
<dbReference type="InterPro" id="IPR036291">
    <property type="entry name" value="NAD(P)-bd_dom_sf"/>
</dbReference>
<sequence>MSRRYEGRRVIVTGAGSGIGQGVALRLLEEGARLVAADVNESGLAATVDAVPAEQRERLHTLTLDISDPDAVRTATAQAHEFLGGLDVLVNAAGILRAAHTHDMPLEAWNQVIGVNLTGTFLMIQANLPALIDSGHGVIVNFSSTAAFGSNPYMAAYSASKAGVNALTHSIALEYVKKGLRAVNIVPGGISTGITSGLELPADADWTLMARLPGWIEGGALGKPEDIAGVVAMAASDDGRYMTGTELRVDGGALM</sequence>
<name>A0A386Z8M0_9NOCA</name>
<dbReference type="PRINTS" id="PR00081">
    <property type="entry name" value="GDHRDH"/>
</dbReference>
<dbReference type="FunFam" id="3.40.50.720:FF:000084">
    <property type="entry name" value="Short-chain dehydrogenase reductase"/>
    <property type="match status" value="1"/>
</dbReference>
<dbReference type="Proteomes" id="UP000267164">
    <property type="component" value="Chromosome"/>
</dbReference>
<keyword evidence="7" id="KW-1185">Reference proteome</keyword>
<dbReference type="PANTHER" id="PTHR24321">
    <property type="entry name" value="DEHYDROGENASES, SHORT CHAIN"/>
    <property type="match status" value="1"/>
</dbReference>
<dbReference type="CDD" id="cd05233">
    <property type="entry name" value="SDR_c"/>
    <property type="match status" value="1"/>
</dbReference>
<keyword evidence="2" id="KW-0560">Oxidoreductase</keyword>
<dbReference type="SMART" id="SM00822">
    <property type="entry name" value="PKS_KR"/>
    <property type="match status" value="1"/>
</dbReference>
<dbReference type="RefSeq" id="WP_120734868.1">
    <property type="nucleotide sequence ID" value="NZ_CP032568.1"/>
</dbReference>
<keyword evidence="3" id="KW-0520">NAD</keyword>
<evidence type="ECO:0000256" key="4">
    <source>
        <dbReference type="RuleBase" id="RU000363"/>
    </source>
</evidence>
<evidence type="ECO:0000259" key="5">
    <source>
        <dbReference type="SMART" id="SM00822"/>
    </source>
</evidence>
<accession>A0A386Z8M0</accession>
<dbReference type="InterPro" id="IPR020904">
    <property type="entry name" value="Sc_DH/Rdtase_CS"/>
</dbReference>
<comment type="similarity">
    <text evidence="1 4">Belongs to the short-chain dehydrogenases/reductases (SDR) family.</text>
</comment>
<dbReference type="KEGG" id="nyu:D7D52_02530"/>
<evidence type="ECO:0000256" key="1">
    <source>
        <dbReference type="ARBA" id="ARBA00006484"/>
    </source>
</evidence>